<dbReference type="EMBL" id="CATQJA010002665">
    <property type="protein sequence ID" value="CAJ0583029.1"/>
    <property type="molecule type" value="Genomic_DNA"/>
</dbReference>
<dbReference type="AlphaFoldDB" id="A0AA36DB25"/>
<feature type="non-terminal residue" evidence="1">
    <location>
        <position position="145"/>
    </location>
</feature>
<dbReference type="Proteomes" id="UP001177023">
    <property type="component" value="Unassembled WGS sequence"/>
</dbReference>
<sequence length="145" mass="16180">MRESMDCRALILLEQGKEHLFAADQDKTKSLQMISVLLLGKFLLLRCWPTAVAVGGRIRQRHRQLVAQHAEQVLSIGKMLASDGILKKTRNPLSSWPSFGSRRKVDVEENVQVALVENIELEQRNSGLSLATIGSRKSTETLSLS</sequence>
<comment type="caution">
    <text evidence="1">The sequence shown here is derived from an EMBL/GenBank/DDBJ whole genome shotgun (WGS) entry which is preliminary data.</text>
</comment>
<accession>A0AA36DB25</accession>
<reference evidence="1" key="1">
    <citation type="submission" date="2023-06" db="EMBL/GenBank/DDBJ databases">
        <authorList>
            <person name="Delattre M."/>
        </authorList>
    </citation>
    <scope>NUCLEOTIDE SEQUENCE</scope>
    <source>
        <strain evidence="1">AF72</strain>
    </source>
</reference>
<protein>
    <submittedName>
        <fullName evidence="1">Uncharacterized protein</fullName>
    </submittedName>
</protein>
<gene>
    <name evidence="1" type="ORF">MSPICULIGERA_LOCUS21147</name>
</gene>
<proteinExistence type="predicted"/>
<evidence type="ECO:0000313" key="2">
    <source>
        <dbReference type="Proteomes" id="UP001177023"/>
    </source>
</evidence>
<organism evidence="1 2">
    <name type="scientific">Mesorhabditis spiculigera</name>
    <dbReference type="NCBI Taxonomy" id="96644"/>
    <lineage>
        <taxon>Eukaryota</taxon>
        <taxon>Metazoa</taxon>
        <taxon>Ecdysozoa</taxon>
        <taxon>Nematoda</taxon>
        <taxon>Chromadorea</taxon>
        <taxon>Rhabditida</taxon>
        <taxon>Rhabditina</taxon>
        <taxon>Rhabditomorpha</taxon>
        <taxon>Rhabditoidea</taxon>
        <taxon>Rhabditidae</taxon>
        <taxon>Mesorhabditinae</taxon>
        <taxon>Mesorhabditis</taxon>
    </lineage>
</organism>
<keyword evidence="2" id="KW-1185">Reference proteome</keyword>
<evidence type="ECO:0000313" key="1">
    <source>
        <dbReference type="EMBL" id="CAJ0583029.1"/>
    </source>
</evidence>
<name>A0AA36DB25_9BILA</name>